<evidence type="ECO:0000313" key="2">
    <source>
        <dbReference type="Proteomes" id="UP000176050"/>
    </source>
</evidence>
<sequence>METSSNKLVTVLSSAFLHEIQIAKSKLQSEGIQSFIPDENMALIGFVENYRLQIRSFDVMRAKLILNSILE</sequence>
<dbReference type="RefSeq" id="WP_070236666.1">
    <property type="nucleotide sequence ID" value="NZ_CP017478.1"/>
</dbReference>
<keyword evidence="2" id="KW-1185">Reference proteome</keyword>
<dbReference type="InterPro" id="IPR011322">
    <property type="entry name" value="N-reg_PII-like_a/b"/>
</dbReference>
<dbReference type="AlphaFoldDB" id="A0A1D8P7G6"/>
<dbReference type="Gene3D" id="3.30.70.790">
    <property type="entry name" value="UreE, C-terminal domain"/>
    <property type="match status" value="1"/>
</dbReference>
<name>A0A1D8P7G6_9FLAO</name>
<reference evidence="1 2" key="1">
    <citation type="submission" date="2016-10" db="EMBL/GenBank/DDBJ databases">
        <title>Lutibacter sp. LPB0138, isolated from marine gastropod.</title>
        <authorList>
            <person name="Kim E."/>
            <person name="Yi H."/>
        </authorList>
    </citation>
    <scope>NUCLEOTIDE SEQUENCE [LARGE SCALE GENOMIC DNA]</scope>
    <source>
        <strain evidence="1 2">LPB0138</strain>
    </source>
</reference>
<accession>A0A1D8P7G6</accession>
<dbReference type="STRING" id="1850246.LPB138_07465"/>
<dbReference type="KEGG" id="lul:LPB138_07465"/>
<evidence type="ECO:0000313" key="1">
    <source>
        <dbReference type="EMBL" id="AOW20523.1"/>
    </source>
</evidence>
<gene>
    <name evidence="1" type="ORF">LPB138_07465</name>
</gene>
<dbReference type="SUPFAM" id="SSF54913">
    <property type="entry name" value="GlnB-like"/>
    <property type="match status" value="1"/>
</dbReference>
<dbReference type="Proteomes" id="UP000176050">
    <property type="component" value="Chromosome"/>
</dbReference>
<dbReference type="EMBL" id="CP017478">
    <property type="protein sequence ID" value="AOW20523.1"/>
    <property type="molecule type" value="Genomic_DNA"/>
</dbReference>
<dbReference type="OrthoDB" id="8480302at2"/>
<proteinExistence type="predicted"/>
<organism evidence="1 2">
    <name type="scientific">Urechidicola croceus</name>
    <dbReference type="NCBI Taxonomy" id="1850246"/>
    <lineage>
        <taxon>Bacteria</taxon>
        <taxon>Pseudomonadati</taxon>
        <taxon>Bacteroidota</taxon>
        <taxon>Flavobacteriia</taxon>
        <taxon>Flavobacteriales</taxon>
        <taxon>Flavobacteriaceae</taxon>
        <taxon>Urechidicola</taxon>
    </lineage>
</organism>
<evidence type="ECO:0008006" key="3">
    <source>
        <dbReference type="Google" id="ProtNLM"/>
    </source>
</evidence>
<protein>
    <recommendedName>
        <fullName evidence="3">DUF2007 domain-containing protein</fullName>
    </recommendedName>
</protein>